<evidence type="ECO:0000256" key="18">
    <source>
        <dbReference type="SAM" id="MobiDB-lite"/>
    </source>
</evidence>
<dbReference type="Pfam" id="PF00391">
    <property type="entry name" value="PEP-utilizers"/>
    <property type="match status" value="1"/>
</dbReference>
<dbReference type="InterPro" id="IPR008279">
    <property type="entry name" value="PEP-util_enz_mobile_dom"/>
</dbReference>
<keyword evidence="23" id="KW-1185">Reference proteome</keyword>
<protein>
    <recommendedName>
        <fullName evidence="7 17">Phosphoenolpyruvate-protein phosphotransferase</fullName>
        <ecNumber evidence="6 17">2.7.3.9</ecNumber>
    </recommendedName>
    <alternativeName>
        <fullName evidence="16 17">Phosphotransferase system, enzyme I</fullName>
    </alternativeName>
</protein>
<name>A0ABR6BQU1_9PSEU</name>
<dbReference type="PROSITE" id="PS00370">
    <property type="entry name" value="PEP_ENZYMES_PHOS_SITE"/>
    <property type="match status" value="1"/>
</dbReference>
<dbReference type="InterPro" id="IPR050499">
    <property type="entry name" value="PEP-utilizing_PTS_enzyme"/>
</dbReference>
<evidence type="ECO:0000256" key="10">
    <source>
        <dbReference type="ARBA" id="ARBA00022597"/>
    </source>
</evidence>
<keyword evidence="14 17" id="KW-0418">Kinase</keyword>
<dbReference type="InterPro" id="IPR023151">
    <property type="entry name" value="PEP_util_CS"/>
</dbReference>
<keyword evidence="12 17" id="KW-0598">Phosphotransferase system</keyword>
<dbReference type="InterPro" id="IPR040442">
    <property type="entry name" value="Pyrv_kinase-like_dom_sf"/>
</dbReference>
<dbReference type="RefSeq" id="WP_182839288.1">
    <property type="nucleotide sequence ID" value="NZ_BAAABQ010000022.1"/>
</dbReference>
<evidence type="ECO:0000256" key="11">
    <source>
        <dbReference type="ARBA" id="ARBA00022679"/>
    </source>
</evidence>
<keyword evidence="10 17" id="KW-0762">Sugar transport</keyword>
<evidence type="ECO:0000313" key="22">
    <source>
        <dbReference type="EMBL" id="MBA8929279.1"/>
    </source>
</evidence>
<feature type="domain" description="PEP-utilising enzyme mobile" evidence="19">
    <location>
        <begin position="153"/>
        <end position="222"/>
    </location>
</feature>
<comment type="catalytic activity">
    <reaction evidence="1 17">
        <text>L-histidyl-[protein] + phosphoenolpyruvate = N(pros)-phospho-L-histidyl-[protein] + pyruvate</text>
        <dbReference type="Rhea" id="RHEA:23880"/>
        <dbReference type="Rhea" id="RHEA-COMP:9745"/>
        <dbReference type="Rhea" id="RHEA-COMP:9746"/>
        <dbReference type="ChEBI" id="CHEBI:15361"/>
        <dbReference type="ChEBI" id="CHEBI:29979"/>
        <dbReference type="ChEBI" id="CHEBI:58702"/>
        <dbReference type="ChEBI" id="CHEBI:64837"/>
        <dbReference type="EC" id="2.7.3.9"/>
    </reaction>
</comment>
<comment type="subcellular location">
    <subcellularLocation>
        <location evidence="4 17">Cytoplasm</location>
    </subcellularLocation>
</comment>
<sequence length="552" mass="55954">MSSTRLKGVGVSAGRASGPVVQVADPLPEPASTPAPTDPAAEAARIRPATEAVAARLTERAEAASGDAKAVLETTAAMAADPALISQAEKLVTGRSLPAARAVHEAAETFATALAAAGGYMAERVRDIRDVRDRVVAELLGVDPPGVPALTGPSVLVARDLAPADTAGLDPSKVLALVTEEGGPTSHTAILARALGIPAVVACTGLLSVGELRGLVVDGDTGVVEVPSGRVEVLAASSGRKAVWNGIGITADGSRVKVLANVGSAADARAAAEAGAEGVGLFRTEFCYLSATNEPTVEEQVKAYSAVLAPFPGKQVVVRTLDAGADKPLAFLAPEPEPNPALGVRGLRVAFTNNGVLDRQLEAIARAAEQTGAEVSVMAPMVATAEEADWFVKRARAAGLRRAGVMIEVPAAALTAREVFDAVDFVSLGTNDLAQYTFAADRQVGAVAALNDPWQPALLRLIALVGKAATEVGKPAGVCGEAAADPHLAAVLVGLGVTSLSMNASALTRVGAGLAEVHSDQCQLAAKAALAAHDPEHARLAARAALTPRRAH</sequence>
<evidence type="ECO:0000256" key="8">
    <source>
        <dbReference type="ARBA" id="ARBA00022448"/>
    </source>
</evidence>
<dbReference type="PANTHER" id="PTHR46244">
    <property type="entry name" value="PHOSPHOENOLPYRUVATE-PROTEIN PHOSPHOTRANSFERASE"/>
    <property type="match status" value="1"/>
</dbReference>
<dbReference type="SUPFAM" id="SSF47831">
    <property type="entry name" value="Enzyme I of the PEP:sugar phosphotransferase system HPr-binding (sub)domain"/>
    <property type="match status" value="1"/>
</dbReference>
<dbReference type="EMBL" id="JACJID010000005">
    <property type="protein sequence ID" value="MBA8929279.1"/>
    <property type="molecule type" value="Genomic_DNA"/>
</dbReference>
<keyword evidence="15 17" id="KW-0460">Magnesium</keyword>
<evidence type="ECO:0000313" key="23">
    <source>
        <dbReference type="Proteomes" id="UP000517916"/>
    </source>
</evidence>
<dbReference type="PIRSF" id="PIRSF000732">
    <property type="entry name" value="PTS_enzyme_I"/>
    <property type="match status" value="1"/>
</dbReference>
<evidence type="ECO:0000256" key="5">
    <source>
        <dbReference type="ARBA" id="ARBA00007837"/>
    </source>
</evidence>
<dbReference type="Pfam" id="PF02896">
    <property type="entry name" value="PEP-utilizers_C"/>
    <property type="match status" value="1"/>
</dbReference>
<evidence type="ECO:0000256" key="9">
    <source>
        <dbReference type="ARBA" id="ARBA00022490"/>
    </source>
</evidence>
<dbReference type="SUPFAM" id="SSF52009">
    <property type="entry name" value="Phosphohistidine domain"/>
    <property type="match status" value="1"/>
</dbReference>
<evidence type="ECO:0000256" key="4">
    <source>
        <dbReference type="ARBA" id="ARBA00004496"/>
    </source>
</evidence>
<evidence type="ECO:0000259" key="20">
    <source>
        <dbReference type="Pfam" id="PF02896"/>
    </source>
</evidence>
<dbReference type="InterPro" id="IPR000121">
    <property type="entry name" value="PEP_util_C"/>
</dbReference>
<feature type="region of interest" description="Disordered" evidence="18">
    <location>
        <begin position="1"/>
        <end position="44"/>
    </location>
</feature>
<dbReference type="InterPro" id="IPR018274">
    <property type="entry name" value="PEP_util_AS"/>
</dbReference>
<dbReference type="Pfam" id="PF05524">
    <property type="entry name" value="PEP-utilisers_N"/>
    <property type="match status" value="1"/>
</dbReference>
<evidence type="ECO:0000256" key="14">
    <source>
        <dbReference type="ARBA" id="ARBA00022777"/>
    </source>
</evidence>
<dbReference type="Gene3D" id="1.10.274.10">
    <property type="entry name" value="PtsI, HPr-binding domain"/>
    <property type="match status" value="1"/>
</dbReference>
<dbReference type="NCBIfam" id="TIGR01417">
    <property type="entry name" value="PTS_I_fam"/>
    <property type="match status" value="1"/>
</dbReference>
<comment type="similarity">
    <text evidence="5 17">Belongs to the PEP-utilizing enzyme family.</text>
</comment>
<dbReference type="InterPro" id="IPR008731">
    <property type="entry name" value="PTS_EIN"/>
</dbReference>
<proteinExistence type="inferred from homology"/>
<evidence type="ECO:0000256" key="16">
    <source>
        <dbReference type="ARBA" id="ARBA00033235"/>
    </source>
</evidence>
<keyword evidence="11 17" id="KW-0808">Transferase</keyword>
<dbReference type="Gene3D" id="3.50.30.10">
    <property type="entry name" value="Phosphohistidine domain"/>
    <property type="match status" value="1"/>
</dbReference>
<dbReference type="InterPro" id="IPR036637">
    <property type="entry name" value="Phosphohistidine_dom_sf"/>
</dbReference>
<dbReference type="InterPro" id="IPR036618">
    <property type="entry name" value="PtsI_HPr-bd_sf"/>
</dbReference>
<evidence type="ECO:0000256" key="12">
    <source>
        <dbReference type="ARBA" id="ARBA00022683"/>
    </source>
</evidence>
<comment type="function">
    <text evidence="3 17">General (non sugar-specific) component of the phosphoenolpyruvate-dependent sugar phosphotransferase system (sugar PTS). This major carbohydrate active-transport system catalyzes the phosphorylation of incoming sugar substrates concomitantly with their translocation across the cell membrane. Enzyme I transfers the phosphoryl group from phosphoenolpyruvate (PEP) to the phosphoryl carrier protein (HPr).</text>
</comment>
<evidence type="ECO:0000256" key="2">
    <source>
        <dbReference type="ARBA" id="ARBA00001946"/>
    </source>
</evidence>
<dbReference type="InterPro" id="IPR015813">
    <property type="entry name" value="Pyrv/PenolPyrv_kinase-like_dom"/>
</dbReference>
<gene>
    <name evidence="22" type="ORF">BC739_006497</name>
</gene>
<feature type="domain" description="Phosphotransferase system enzyme I N-terminal" evidence="21">
    <location>
        <begin position="7"/>
        <end position="124"/>
    </location>
</feature>
<accession>A0ABR6BQU1</accession>
<dbReference type="SUPFAM" id="SSF51621">
    <property type="entry name" value="Phosphoenolpyruvate/pyruvate domain"/>
    <property type="match status" value="1"/>
</dbReference>
<keyword evidence="8 17" id="KW-0813">Transport</keyword>
<reference evidence="22 23" key="1">
    <citation type="submission" date="2020-08" db="EMBL/GenBank/DDBJ databases">
        <title>Genomic Encyclopedia of Archaeal and Bacterial Type Strains, Phase II (KMG-II): from individual species to whole genera.</title>
        <authorList>
            <person name="Goeker M."/>
        </authorList>
    </citation>
    <scope>NUCLEOTIDE SEQUENCE [LARGE SCALE GENOMIC DNA]</scope>
    <source>
        <strain evidence="22 23">DSM 43850</strain>
    </source>
</reference>
<feature type="domain" description="PEP-utilising enzyme C-terminal" evidence="20">
    <location>
        <begin position="249"/>
        <end position="517"/>
    </location>
</feature>
<keyword evidence="13 17" id="KW-0479">Metal-binding</keyword>
<dbReference type="InterPro" id="IPR024692">
    <property type="entry name" value="PTS_EI"/>
</dbReference>
<keyword evidence="9 17" id="KW-0963">Cytoplasm</keyword>
<comment type="caution">
    <text evidence="22">The sequence shown here is derived from an EMBL/GenBank/DDBJ whole genome shotgun (WGS) entry which is preliminary data.</text>
</comment>
<evidence type="ECO:0000256" key="3">
    <source>
        <dbReference type="ARBA" id="ARBA00002728"/>
    </source>
</evidence>
<dbReference type="PANTHER" id="PTHR46244:SF3">
    <property type="entry name" value="PHOSPHOENOLPYRUVATE-PROTEIN PHOSPHOTRANSFERASE"/>
    <property type="match status" value="1"/>
</dbReference>
<evidence type="ECO:0000259" key="19">
    <source>
        <dbReference type="Pfam" id="PF00391"/>
    </source>
</evidence>
<dbReference type="GO" id="GO:0008965">
    <property type="term" value="F:phosphoenolpyruvate-protein phosphotransferase activity"/>
    <property type="evidence" value="ECO:0007669"/>
    <property type="project" value="UniProtKB-EC"/>
</dbReference>
<evidence type="ECO:0000256" key="1">
    <source>
        <dbReference type="ARBA" id="ARBA00000683"/>
    </source>
</evidence>
<dbReference type="EC" id="2.7.3.9" evidence="6 17"/>
<dbReference type="Gene3D" id="3.20.20.60">
    <property type="entry name" value="Phosphoenolpyruvate-binding domains"/>
    <property type="match status" value="1"/>
</dbReference>
<evidence type="ECO:0000256" key="7">
    <source>
        <dbReference type="ARBA" id="ARBA00016544"/>
    </source>
</evidence>
<comment type="cofactor">
    <cofactor evidence="2 17">
        <name>Mg(2+)</name>
        <dbReference type="ChEBI" id="CHEBI:18420"/>
    </cofactor>
</comment>
<evidence type="ECO:0000259" key="21">
    <source>
        <dbReference type="Pfam" id="PF05524"/>
    </source>
</evidence>
<evidence type="ECO:0000256" key="13">
    <source>
        <dbReference type="ARBA" id="ARBA00022723"/>
    </source>
</evidence>
<evidence type="ECO:0000256" key="17">
    <source>
        <dbReference type="PIRNR" id="PIRNR000732"/>
    </source>
</evidence>
<dbReference type="PROSITE" id="PS00742">
    <property type="entry name" value="PEP_ENZYMES_2"/>
    <property type="match status" value="1"/>
</dbReference>
<organism evidence="22 23">
    <name type="scientific">Kutzneria viridogrisea</name>
    <dbReference type="NCBI Taxonomy" id="47990"/>
    <lineage>
        <taxon>Bacteria</taxon>
        <taxon>Bacillati</taxon>
        <taxon>Actinomycetota</taxon>
        <taxon>Actinomycetes</taxon>
        <taxon>Pseudonocardiales</taxon>
        <taxon>Pseudonocardiaceae</taxon>
        <taxon>Kutzneria</taxon>
    </lineage>
</organism>
<dbReference type="InterPro" id="IPR006318">
    <property type="entry name" value="PTS_EI-like"/>
</dbReference>
<feature type="compositionally biased region" description="Pro residues" evidence="18">
    <location>
        <begin position="27"/>
        <end position="37"/>
    </location>
</feature>
<evidence type="ECO:0000256" key="6">
    <source>
        <dbReference type="ARBA" id="ARBA00012232"/>
    </source>
</evidence>
<evidence type="ECO:0000256" key="15">
    <source>
        <dbReference type="ARBA" id="ARBA00022842"/>
    </source>
</evidence>
<dbReference type="Proteomes" id="UP000517916">
    <property type="component" value="Unassembled WGS sequence"/>
</dbReference>
<dbReference type="PRINTS" id="PR01736">
    <property type="entry name" value="PHPHTRNFRASE"/>
</dbReference>